<feature type="transmembrane region" description="Helical" evidence="7">
    <location>
        <begin position="486"/>
        <end position="507"/>
    </location>
</feature>
<dbReference type="InterPro" id="IPR047928">
    <property type="entry name" value="Perm_prefix_1"/>
</dbReference>
<feature type="transmembrane region" description="Helical" evidence="7">
    <location>
        <begin position="126"/>
        <end position="148"/>
    </location>
</feature>
<keyword evidence="2" id="KW-1003">Cell membrane</keyword>
<feature type="transmembrane region" description="Helical" evidence="7">
    <location>
        <begin position="898"/>
        <end position="917"/>
    </location>
</feature>
<sequence length="934" mass="101878">MQAFVISNVRLSVSRGCLQVLPACLPQPKRRRCRLSRLSQFFSHFFRKRRYDDISVSIQEHIDERIDELMDEGMSRGEAEHNARREFGNVTLMQERSREEWQWQRLESLLVDLKHVCRRLGRSPGFAITVVLTLAIGIGANTAVFSVVNSVLIRPLPYPEPQQLVALHLNAPGAPGLADFRDELRLSASMYLTFAAHNRAFQSVGVWQSSTATITGTAQPEQVNTALITDGVLQTLNVPATVGQWLTAADQDPRGARRVMLSYGYWQRRFGGDPSVVGRTISVDSQTREIAGVMPRGFKVVNYDFDLLVPLAFDPVHESLAGFAYHGIARLRPGVTISQADADVARLIMVWMGSWTNGPGIDPYFYLTWKITPALKPLKDQVVGSVGNVLWVVMATIGVVMLIACTNVANLLLVRADARQQELAVRAALGAGRWRIARELLVESVTLGLLGAAVGVGVAYVGLRLLTVIGPENLPRLSEISLDGRSFAFTVILSVLSGLLFGSIPVLRYAPSQQSVPLLGGAVRTSSVSHERQRGRNLLVVAQVAMALVLLISAVLMIRTFNAMRTVDPGFSGPESLQVMRISIPGTLVRDPQIVTRMQNDIQDKLAAIPGVASAGFAASVPTSGAEPNWNEITIEGKNYAGEEPPLRLFNYVSPGYFHTAGTRMVAGRDFAWTDIYGLRPVGILSESLARELWGSAQAAIGKRFREWPAMPWHEVVGVVQDVRENGVDQISPATVYWPSMMHDIYGPGSFDARRTVYFAMRSNRAGTQALINEMQQAVWSVNSNLAVDSIRTMQDIYGESMARTSFTLVMLAIAGTMAFALGILGIYGVISYAVSQRTREIGIRMALGAKKSELAWMFVRSALVLTGVGTAVGLGAAAGLMRLMQTLLFGISPLDPVTFIAVPVVLVAAAALASYLPARRTAAIDPVEALRAQ</sequence>
<feature type="transmembrane region" description="Helical" evidence="7">
    <location>
        <begin position="855"/>
        <end position="878"/>
    </location>
</feature>
<comment type="subcellular location">
    <subcellularLocation>
        <location evidence="1">Cell membrane</location>
        <topology evidence="1">Multi-pass membrane protein</topology>
    </subcellularLocation>
</comment>
<accession>A0A7G8BFE6</accession>
<dbReference type="Pfam" id="PF02687">
    <property type="entry name" value="FtsX"/>
    <property type="match status" value="2"/>
</dbReference>
<feature type="transmembrane region" description="Helical" evidence="7">
    <location>
        <begin position="440"/>
        <end position="466"/>
    </location>
</feature>
<proteinExistence type="inferred from homology"/>
<dbReference type="InterPro" id="IPR025857">
    <property type="entry name" value="MacB_PCD"/>
</dbReference>
<dbReference type="InterPro" id="IPR050250">
    <property type="entry name" value="Macrolide_Exporter_MacB"/>
</dbReference>
<keyword evidence="4 7" id="KW-1133">Transmembrane helix</keyword>
<name>A0A7G8BFE6_9BACT</name>
<feature type="domain" description="MacB-like periplasmic core" evidence="9">
    <location>
        <begin position="554"/>
        <end position="739"/>
    </location>
</feature>
<evidence type="ECO:0000256" key="5">
    <source>
        <dbReference type="ARBA" id="ARBA00023136"/>
    </source>
</evidence>
<evidence type="ECO:0000313" key="11">
    <source>
        <dbReference type="Proteomes" id="UP000515312"/>
    </source>
</evidence>
<dbReference type="KEGG" id="adin:H7849_19560"/>
<dbReference type="Pfam" id="PF12704">
    <property type="entry name" value="MacB_PCD"/>
    <property type="match status" value="2"/>
</dbReference>
<keyword evidence="11" id="KW-1185">Reference proteome</keyword>
<evidence type="ECO:0000256" key="1">
    <source>
        <dbReference type="ARBA" id="ARBA00004651"/>
    </source>
</evidence>
<dbReference type="NCBIfam" id="NF038403">
    <property type="entry name" value="perm_prefix_1"/>
    <property type="match status" value="1"/>
</dbReference>
<keyword evidence="3 7" id="KW-0812">Transmembrane</keyword>
<evidence type="ECO:0000259" key="8">
    <source>
        <dbReference type="Pfam" id="PF02687"/>
    </source>
</evidence>
<evidence type="ECO:0000256" key="2">
    <source>
        <dbReference type="ARBA" id="ARBA00022475"/>
    </source>
</evidence>
<keyword evidence="5 7" id="KW-0472">Membrane</keyword>
<protein>
    <submittedName>
        <fullName evidence="10">ABC transporter permease</fullName>
    </submittedName>
</protein>
<dbReference type="PANTHER" id="PTHR30572">
    <property type="entry name" value="MEMBRANE COMPONENT OF TRANSPORTER-RELATED"/>
    <property type="match status" value="1"/>
</dbReference>
<feature type="transmembrane region" description="Helical" evidence="7">
    <location>
        <begin position="538"/>
        <end position="558"/>
    </location>
</feature>
<feature type="transmembrane region" description="Helical" evidence="7">
    <location>
        <begin position="809"/>
        <end position="835"/>
    </location>
</feature>
<dbReference type="NCBIfam" id="TIGR03434">
    <property type="entry name" value="ADOP"/>
    <property type="match status" value="1"/>
</dbReference>
<dbReference type="InterPro" id="IPR003838">
    <property type="entry name" value="ABC3_permease_C"/>
</dbReference>
<evidence type="ECO:0000256" key="6">
    <source>
        <dbReference type="ARBA" id="ARBA00038076"/>
    </source>
</evidence>
<dbReference type="Proteomes" id="UP000515312">
    <property type="component" value="Chromosome"/>
</dbReference>
<feature type="domain" description="ABC3 transporter permease C-terminal" evidence="8">
    <location>
        <begin position="396"/>
        <end position="509"/>
    </location>
</feature>
<feature type="transmembrane region" description="Helical" evidence="7">
    <location>
        <begin position="389"/>
        <end position="413"/>
    </location>
</feature>
<dbReference type="AlphaFoldDB" id="A0A7G8BFE6"/>
<dbReference type="InterPro" id="IPR017800">
    <property type="entry name" value="ADOP"/>
</dbReference>
<reference evidence="10 11" key="1">
    <citation type="submission" date="2020-08" db="EMBL/GenBank/DDBJ databases">
        <title>Edaphobacter telluris sp. nov. and Acidobacterium dinghuensis sp. nov., two acidobacteria isolated from forest soil.</title>
        <authorList>
            <person name="Fu J."/>
            <person name="Qiu L."/>
        </authorList>
    </citation>
    <scope>NUCLEOTIDE SEQUENCE [LARGE SCALE GENOMIC DNA]</scope>
    <source>
        <strain evidence="10">4Y35</strain>
    </source>
</reference>
<gene>
    <name evidence="10" type="ORF">H7849_19560</name>
</gene>
<feature type="domain" description="ABC3 transporter permease C-terminal" evidence="8">
    <location>
        <begin position="814"/>
        <end position="927"/>
    </location>
</feature>
<dbReference type="EMBL" id="CP060394">
    <property type="protein sequence ID" value="QNI31266.1"/>
    <property type="molecule type" value="Genomic_DNA"/>
</dbReference>
<evidence type="ECO:0000256" key="4">
    <source>
        <dbReference type="ARBA" id="ARBA00022989"/>
    </source>
</evidence>
<organism evidence="10 11">
    <name type="scientific">Alloacidobacterium dinghuense</name>
    <dbReference type="NCBI Taxonomy" id="2763107"/>
    <lineage>
        <taxon>Bacteria</taxon>
        <taxon>Pseudomonadati</taxon>
        <taxon>Acidobacteriota</taxon>
        <taxon>Terriglobia</taxon>
        <taxon>Terriglobales</taxon>
        <taxon>Acidobacteriaceae</taxon>
        <taxon>Alloacidobacterium</taxon>
    </lineage>
</organism>
<evidence type="ECO:0000259" key="9">
    <source>
        <dbReference type="Pfam" id="PF12704"/>
    </source>
</evidence>
<evidence type="ECO:0000256" key="3">
    <source>
        <dbReference type="ARBA" id="ARBA00022692"/>
    </source>
</evidence>
<comment type="similarity">
    <text evidence="6">Belongs to the ABC-4 integral membrane protein family.</text>
</comment>
<feature type="domain" description="MacB-like periplasmic core" evidence="9">
    <location>
        <begin position="130"/>
        <end position="346"/>
    </location>
</feature>
<dbReference type="GO" id="GO:0005886">
    <property type="term" value="C:plasma membrane"/>
    <property type="evidence" value="ECO:0007669"/>
    <property type="project" value="UniProtKB-SubCell"/>
</dbReference>
<evidence type="ECO:0000313" key="10">
    <source>
        <dbReference type="EMBL" id="QNI31266.1"/>
    </source>
</evidence>
<dbReference type="GO" id="GO:0022857">
    <property type="term" value="F:transmembrane transporter activity"/>
    <property type="evidence" value="ECO:0007669"/>
    <property type="project" value="TreeGrafter"/>
</dbReference>
<dbReference type="PANTHER" id="PTHR30572:SF4">
    <property type="entry name" value="ABC TRANSPORTER PERMEASE YTRF"/>
    <property type="match status" value="1"/>
</dbReference>
<evidence type="ECO:0000256" key="7">
    <source>
        <dbReference type="SAM" id="Phobius"/>
    </source>
</evidence>